<feature type="transmembrane region" description="Helical" evidence="5">
    <location>
        <begin position="184"/>
        <end position="205"/>
    </location>
</feature>
<evidence type="ECO:0000256" key="3">
    <source>
        <dbReference type="ARBA" id="ARBA00023082"/>
    </source>
</evidence>
<dbReference type="Proteomes" id="UP001499979">
    <property type="component" value="Unassembled WGS sequence"/>
</dbReference>
<comment type="caution">
    <text evidence="7">The sequence shown here is derived from an EMBL/GenBank/DDBJ whole genome shotgun (WGS) entry which is preliminary data.</text>
</comment>
<accession>A0ABN1UHX4</accession>
<keyword evidence="4" id="KW-0804">Transcription</keyword>
<evidence type="ECO:0000313" key="8">
    <source>
        <dbReference type="Proteomes" id="UP001499979"/>
    </source>
</evidence>
<keyword evidence="2" id="KW-0805">Transcription regulation</keyword>
<evidence type="ECO:0000256" key="5">
    <source>
        <dbReference type="SAM" id="Phobius"/>
    </source>
</evidence>
<organism evidence="7 8">
    <name type="scientific">Nocardioides aquiterrae</name>
    <dbReference type="NCBI Taxonomy" id="203799"/>
    <lineage>
        <taxon>Bacteria</taxon>
        <taxon>Bacillati</taxon>
        <taxon>Actinomycetota</taxon>
        <taxon>Actinomycetes</taxon>
        <taxon>Propionibacteriales</taxon>
        <taxon>Nocardioidaceae</taxon>
        <taxon>Nocardioides</taxon>
    </lineage>
</organism>
<evidence type="ECO:0000313" key="7">
    <source>
        <dbReference type="EMBL" id="GAA1150083.1"/>
    </source>
</evidence>
<dbReference type="InterPro" id="IPR036388">
    <property type="entry name" value="WH-like_DNA-bd_sf"/>
</dbReference>
<evidence type="ECO:0000256" key="1">
    <source>
        <dbReference type="ARBA" id="ARBA00010641"/>
    </source>
</evidence>
<dbReference type="SUPFAM" id="SSF88659">
    <property type="entry name" value="Sigma3 and sigma4 domains of RNA polymerase sigma factors"/>
    <property type="match status" value="1"/>
</dbReference>
<dbReference type="InterPro" id="IPR013324">
    <property type="entry name" value="RNA_pol_sigma_r3/r4-like"/>
</dbReference>
<keyword evidence="5" id="KW-0472">Membrane</keyword>
<evidence type="ECO:0000256" key="4">
    <source>
        <dbReference type="ARBA" id="ARBA00023163"/>
    </source>
</evidence>
<dbReference type="InterPro" id="IPR013249">
    <property type="entry name" value="RNA_pol_sigma70_r4_t2"/>
</dbReference>
<keyword evidence="3" id="KW-0731">Sigma factor</keyword>
<reference evidence="7 8" key="1">
    <citation type="journal article" date="2019" name="Int. J. Syst. Evol. Microbiol.">
        <title>The Global Catalogue of Microorganisms (GCM) 10K type strain sequencing project: providing services to taxonomists for standard genome sequencing and annotation.</title>
        <authorList>
            <consortium name="The Broad Institute Genomics Platform"/>
            <consortium name="The Broad Institute Genome Sequencing Center for Infectious Disease"/>
            <person name="Wu L."/>
            <person name="Ma J."/>
        </authorList>
    </citation>
    <scope>NUCLEOTIDE SEQUENCE [LARGE SCALE GENOMIC DNA]</scope>
    <source>
        <strain evidence="7 8">JCM 11813</strain>
    </source>
</reference>
<keyword evidence="5" id="KW-0812">Transmembrane</keyword>
<dbReference type="RefSeq" id="WP_343908484.1">
    <property type="nucleotide sequence ID" value="NZ_BAAAJE010000015.1"/>
</dbReference>
<sequence>MPGDDADFEAYLAARWPSLVRSLVLIGLPPGEAEDVVVTGMARCRTAWRRLHDVDDVDAHAYGLVLDGLPRPVAVAANVPADLPTEAEALRHQLEEQLALLAPAQREAVVLHLVAGLDEQQVADVLDVPLEGVAHDLRDGLALIQPATLRSETAFRTAAGAVDVSPAPYDAVVARAREQRRRRLRIVVAAVAAGAVVLGGATWLANRSGEPARPEPDFHVVPSRNPIDIGWYDGRLHLRQVTVEIPGVTALAGIGESAVFVDTGGAVGIVSPAGEVDMVGRTSVGSTILGSAENGWAAWLEPGDPGTRIVVWSIGLGAELGSLLVPPETRLIAIDQDRVYSTSDNGSVAWQPTQEQPVPLPDPGLVDVGTATRVYQQGRRIEMVQPFFSVSFVRRGEGAIVSPGGNFVLTRIPGPWTPGAPYTPLIYSTRSGDRLPSGIAPDERVVDAAFGSNHEVDYLVANLSDLQGVDLDGARARLYVLRTCELEANVCSDVAPVRSAADRAMFAQ</sequence>
<proteinExistence type="inferred from homology"/>
<keyword evidence="5" id="KW-1133">Transmembrane helix</keyword>
<evidence type="ECO:0000259" key="6">
    <source>
        <dbReference type="Pfam" id="PF08281"/>
    </source>
</evidence>
<dbReference type="Pfam" id="PF08281">
    <property type="entry name" value="Sigma70_r4_2"/>
    <property type="match status" value="1"/>
</dbReference>
<gene>
    <name evidence="7" type="ORF">GCM10009606_30990</name>
</gene>
<keyword evidence="8" id="KW-1185">Reference proteome</keyword>
<protein>
    <recommendedName>
        <fullName evidence="6">RNA polymerase sigma factor 70 region 4 type 2 domain-containing protein</fullName>
    </recommendedName>
</protein>
<comment type="similarity">
    <text evidence="1">Belongs to the sigma-70 factor family. ECF subfamily.</text>
</comment>
<dbReference type="Gene3D" id="1.10.10.10">
    <property type="entry name" value="Winged helix-like DNA-binding domain superfamily/Winged helix DNA-binding domain"/>
    <property type="match status" value="1"/>
</dbReference>
<feature type="domain" description="RNA polymerase sigma factor 70 region 4 type 2" evidence="6">
    <location>
        <begin position="92"/>
        <end position="141"/>
    </location>
</feature>
<name>A0ABN1UHX4_9ACTN</name>
<dbReference type="EMBL" id="BAAAJE010000015">
    <property type="protein sequence ID" value="GAA1150083.1"/>
    <property type="molecule type" value="Genomic_DNA"/>
</dbReference>
<evidence type="ECO:0000256" key="2">
    <source>
        <dbReference type="ARBA" id="ARBA00023015"/>
    </source>
</evidence>